<evidence type="ECO:0000313" key="5">
    <source>
        <dbReference type="Proteomes" id="UP001501470"/>
    </source>
</evidence>
<proteinExistence type="predicted"/>
<feature type="domain" description="Histidine kinase/HSP90-like ATPase" evidence="2">
    <location>
        <begin position="184"/>
        <end position="295"/>
    </location>
</feature>
<sequence>MRASLTHDAFFYDTDEGFTGGLVPFVRDGLRSDHAVVAAVTDANADLLRDALGRDAAQVTFMDRDGCFRRPASTVAGWRKLLADAASRGHDAVRIIGEAGSGPPARHVTWARFESAVNEVLADAPAWILCPYDTRVLPHEVLADARRTHPGSDTYRPPAEFLGAVPEPVPPVDGPPADVTLLGDSVAEARHLVGRIAAAHGWAGTDRLDELLLVTSEIAANAVLYGGARRELRVWVTPQGMVCEVGDDGPGPSDPLAGYRPPDDRLLGGRGMWIAQQLSEAFAVTHHDGWTRVRFMLSHP</sequence>
<reference evidence="4 5" key="1">
    <citation type="journal article" date="2019" name="Int. J. Syst. Evol. Microbiol.">
        <title>The Global Catalogue of Microorganisms (GCM) 10K type strain sequencing project: providing services to taxonomists for standard genome sequencing and annotation.</title>
        <authorList>
            <consortium name="The Broad Institute Genomics Platform"/>
            <consortium name="The Broad Institute Genome Sequencing Center for Infectious Disease"/>
            <person name="Wu L."/>
            <person name="Ma J."/>
        </authorList>
    </citation>
    <scope>NUCLEOTIDE SEQUENCE [LARGE SCALE GENOMIC DNA]</scope>
    <source>
        <strain evidence="4 5">JCM 15933</strain>
    </source>
</reference>
<dbReference type="PANTHER" id="PTHR35526">
    <property type="entry name" value="ANTI-SIGMA-F FACTOR RSBW-RELATED"/>
    <property type="match status" value="1"/>
</dbReference>
<dbReference type="RefSeq" id="WP_344505739.1">
    <property type="nucleotide sequence ID" value="NZ_BAAAQD010000013.1"/>
</dbReference>
<evidence type="ECO:0000259" key="3">
    <source>
        <dbReference type="Pfam" id="PF14417"/>
    </source>
</evidence>
<gene>
    <name evidence="4" type="ORF">GCM10009827_060810</name>
</gene>
<dbReference type="Proteomes" id="UP001501470">
    <property type="component" value="Unassembled WGS sequence"/>
</dbReference>
<feature type="domain" description="MEDS" evidence="3">
    <location>
        <begin position="6"/>
        <end position="150"/>
    </location>
</feature>
<keyword evidence="1" id="KW-0808">Transferase</keyword>
<dbReference type="CDD" id="cd16936">
    <property type="entry name" value="HATPase_RsbW-like"/>
    <property type="match status" value="1"/>
</dbReference>
<organism evidence="4 5">
    <name type="scientific">Dactylosporangium maewongense</name>
    <dbReference type="NCBI Taxonomy" id="634393"/>
    <lineage>
        <taxon>Bacteria</taxon>
        <taxon>Bacillati</taxon>
        <taxon>Actinomycetota</taxon>
        <taxon>Actinomycetes</taxon>
        <taxon>Micromonosporales</taxon>
        <taxon>Micromonosporaceae</taxon>
        <taxon>Dactylosporangium</taxon>
    </lineage>
</organism>
<dbReference type="Pfam" id="PF13581">
    <property type="entry name" value="HATPase_c_2"/>
    <property type="match status" value="1"/>
</dbReference>
<dbReference type="InterPro" id="IPR047718">
    <property type="entry name" value="RsbA-like_anti_sig"/>
</dbReference>
<keyword evidence="1" id="KW-0418">Kinase</keyword>
<dbReference type="InterPro" id="IPR003594">
    <property type="entry name" value="HATPase_dom"/>
</dbReference>
<dbReference type="InterPro" id="IPR050267">
    <property type="entry name" value="Anti-sigma-factor_SerPK"/>
</dbReference>
<evidence type="ECO:0000256" key="1">
    <source>
        <dbReference type="ARBA" id="ARBA00022527"/>
    </source>
</evidence>
<comment type="caution">
    <text evidence="4">The sequence shown here is derived from an EMBL/GenBank/DDBJ whole genome shotgun (WGS) entry which is preliminary data.</text>
</comment>
<protein>
    <submittedName>
        <fullName evidence="4">Anti-sigma factor RsbA family regulatory protein</fullName>
    </submittedName>
</protein>
<dbReference type="NCBIfam" id="NF041045">
    <property type="entry name" value="RsbA_anti_sig"/>
    <property type="match status" value="1"/>
</dbReference>
<dbReference type="EMBL" id="BAAAQD010000013">
    <property type="protein sequence ID" value="GAA1534503.1"/>
    <property type="molecule type" value="Genomic_DNA"/>
</dbReference>
<evidence type="ECO:0000259" key="2">
    <source>
        <dbReference type="Pfam" id="PF13581"/>
    </source>
</evidence>
<dbReference type="InterPro" id="IPR025847">
    <property type="entry name" value="MEDS_domain"/>
</dbReference>
<dbReference type="InterPro" id="IPR036890">
    <property type="entry name" value="HATPase_C_sf"/>
</dbReference>
<dbReference type="Pfam" id="PF14417">
    <property type="entry name" value="MEDS"/>
    <property type="match status" value="1"/>
</dbReference>
<keyword evidence="5" id="KW-1185">Reference proteome</keyword>
<evidence type="ECO:0000313" key="4">
    <source>
        <dbReference type="EMBL" id="GAA1534503.1"/>
    </source>
</evidence>
<keyword evidence="1" id="KW-0723">Serine/threonine-protein kinase</keyword>
<accession>A0ABN2B8C9</accession>
<name>A0ABN2B8C9_9ACTN</name>
<dbReference type="SUPFAM" id="SSF55874">
    <property type="entry name" value="ATPase domain of HSP90 chaperone/DNA topoisomerase II/histidine kinase"/>
    <property type="match status" value="1"/>
</dbReference>
<dbReference type="Gene3D" id="3.30.565.10">
    <property type="entry name" value="Histidine kinase-like ATPase, C-terminal domain"/>
    <property type="match status" value="1"/>
</dbReference>
<dbReference type="PANTHER" id="PTHR35526:SF3">
    <property type="entry name" value="ANTI-SIGMA-F FACTOR RSBW"/>
    <property type="match status" value="1"/>
</dbReference>